<dbReference type="Proteomes" id="UP001162793">
    <property type="component" value="Unassembled WGS sequence"/>
</dbReference>
<gene>
    <name evidence="1" type="ORF">NKG59_11670</name>
</gene>
<dbReference type="EMBL" id="JAMYWC010000003">
    <property type="protein sequence ID" value="MCP1173015.1"/>
    <property type="molecule type" value="Genomic_DNA"/>
</dbReference>
<sequence length="64" mass="6928">MDYPIAPIHAVQDEGRAAFVAGRPRDACPYTDGTEHALAWGAGFADGFRTHASRRQPNVDVVFA</sequence>
<proteinExistence type="predicted"/>
<dbReference type="RefSeq" id="WP_253536887.1">
    <property type="nucleotide sequence ID" value="NZ_JAMYWC010000003.1"/>
</dbReference>
<protein>
    <submittedName>
        <fullName evidence="1">Uncharacterized protein</fullName>
    </submittedName>
</protein>
<name>A0AA41WWV0_9RALS</name>
<dbReference type="InterPro" id="IPR007040">
    <property type="entry name" value="Ribosome_modulation_factor"/>
</dbReference>
<evidence type="ECO:0000313" key="2">
    <source>
        <dbReference type="Proteomes" id="UP001162793"/>
    </source>
</evidence>
<organism evidence="1 2">
    <name type="scientific">Ralstonia chuxiongensis</name>
    <dbReference type="NCBI Taxonomy" id="2957504"/>
    <lineage>
        <taxon>Bacteria</taxon>
        <taxon>Pseudomonadati</taxon>
        <taxon>Pseudomonadota</taxon>
        <taxon>Betaproteobacteria</taxon>
        <taxon>Burkholderiales</taxon>
        <taxon>Burkholderiaceae</taxon>
        <taxon>Ralstonia</taxon>
    </lineage>
</organism>
<dbReference type="NCBIfam" id="NF041886">
    <property type="entry name" value="Rmf_CrpP_fam"/>
    <property type="match status" value="1"/>
</dbReference>
<keyword evidence="2" id="KW-1185">Reference proteome</keyword>
<evidence type="ECO:0000313" key="1">
    <source>
        <dbReference type="EMBL" id="MCP1173015.1"/>
    </source>
</evidence>
<comment type="caution">
    <text evidence="1">The sequence shown here is derived from an EMBL/GenBank/DDBJ whole genome shotgun (WGS) entry which is preliminary data.</text>
</comment>
<dbReference type="Pfam" id="PF04957">
    <property type="entry name" value="RMF"/>
    <property type="match status" value="1"/>
</dbReference>
<dbReference type="AlphaFoldDB" id="A0AA41WWV0"/>
<accession>A0AA41WWV0</accession>
<reference evidence="2" key="1">
    <citation type="journal article" date="2023" name="Front. Microbiol.">
        <title>Ralstonia chuxiongensis sp. nov., Ralstonia mojiangensis sp. nov., and Ralstonia soli sp. nov., isolated from tobacco fields, are three novel species in the family Burkholderiaceae.</title>
        <authorList>
            <person name="Lu C.H."/>
            <person name="Zhang Y.Y."/>
            <person name="Jiang N."/>
            <person name="Chen W."/>
            <person name="Shao X."/>
            <person name="Zhao Z.M."/>
            <person name="Lu W.L."/>
            <person name="Hu X."/>
            <person name="Xi Y.X."/>
            <person name="Zou S.Y."/>
            <person name="Wei Q.J."/>
            <person name="Lin Z.L."/>
            <person name="Gong L."/>
            <person name="Gai X.T."/>
            <person name="Zhang L.Q."/>
            <person name="Li J.Y."/>
            <person name="Jin Y."/>
            <person name="Xia Z.Y."/>
        </authorList>
    </citation>
    <scope>NUCLEOTIDE SEQUENCE [LARGE SCALE GENOMIC DNA]</scope>
    <source>
        <strain evidence="2">21YRMH01-3</strain>
    </source>
</reference>